<dbReference type="EMBL" id="OX597828">
    <property type="protein sequence ID" value="CAI9733926.1"/>
    <property type="molecule type" value="Genomic_DNA"/>
</dbReference>
<keyword evidence="4" id="KW-1185">Reference proteome</keyword>
<gene>
    <name evidence="3" type="ORF">OCTVUL_1B008345</name>
</gene>
<protein>
    <submittedName>
        <fullName evidence="3">Finger MYM-type 1-like</fullName>
    </submittedName>
</protein>
<dbReference type="InterPro" id="IPR025398">
    <property type="entry name" value="DUF4371"/>
</dbReference>
<feature type="domain" description="HAT C-terminal dimerisation" evidence="1">
    <location>
        <begin position="529"/>
        <end position="584"/>
    </location>
</feature>
<dbReference type="GO" id="GO:0046983">
    <property type="term" value="F:protein dimerization activity"/>
    <property type="evidence" value="ECO:0007669"/>
    <property type="project" value="InterPro"/>
</dbReference>
<dbReference type="Pfam" id="PF14291">
    <property type="entry name" value="DUF4371"/>
    <property type="match status" value="1"/>
</dbReference>
<name>A0AA36FCE7_OCTVU</name>
<sequence>MLKHERSQRHIKCLIDLKIFGNVRIDLQLDARKNQSIQQHNEKVRRNRSILQRLIDVVIFLGLQELSFRGHFESEGSNNRGNYKELVYLISKYDKQMESHLDTASIFTGLSNIIQNDLIEAIHKVMLNEMQKEIDQAKFVSILVDETSDVSASSQLSTVLRYVTGDCVTKERFIGFSDVSADRSANALSEHVFKCIETWECGNKLIAQTYDGAATMAGQLNGLQAKVRKKYECAIFIHCCAHILNLVLSQSCSAMKECKIFFSTINGLGTFFTKSPKRTNALDNIVKKRFPKATATRWNYSSRLIITTKENYNFIISLFEHIIENPEAWDETTINSAIGFLHTLKAPDFLFLLEVFSDIFSFTDVLFNILQSKSHDIVYCKQQIDKTRTVLENKLDNFSVFYDRLGEKYGVDAGIGIQRSKNISIDPQRHYRTLYNKIISTIVDQIKARYSSLEEFKFMELLNFNKVDEYCKQFPVDSLDSLRTSYGRFFDVIRLQSELNVMYSMKDFKKPSVSHLMSYINSTDLVEAMPELFNLCKLILTIPSTTASVERSFSALSRIKTYQRNATGERRLSGLALMSIEKDLLQELMKREDFYENVIDVFAQKDRRIELIYK</sequence>
<evidence type="ECO:0000313" key="3">
    <source>
        <dbReference type="EMBL" id="CAI9733926.1"/>
    </source>
</evidence>
<dbReference type="AlphaFoldDB" id="A0AA36FCE7"/>
<organism evidence="3 4">
    <name type="scientific">Octopus vulgaris</name>
    <name type="common">Common octopus</name>
    <dbReference type="NCBI Taxonomy" id="6645"/>
    <lineage>
        <taxon>Eukaryota</taxon>
        <taxon>Metazoa</taxon>
        <taxon>Spiralia</taxon>
        <taxon>Lophotrochozoa</taxon>
        <taxon>Mollusca</taxon>
        <taxon>Cephalopoda</taxon>
        <taxon>Coleoidea</taxon>
        <taxon>Octopodiformes</taxon>
        <taxon>Octopoda</taxon>
        <taxon>Incirrata</taxon>
        <taxon>Octopodidae</taxon>
        <taxon>Octopus</taxon>
    </lineage>
</organism>
<evidence type="ECO:0000313" key="4">
    <source>
        <dbReference type="Proteomes" id="UP001162480"/>
    </source>
</evidence>
<dbReference type="Proteomes" id="UP001162480">
    <property type="component" value="Chromosome 15"/>
</dbReference>
<dbReference type="InterPro" id="IPR008906">
    <property type="entry name" value="HATC_C_dom"/>
</dbReference>
<feature type="domain" description="DUF4371" evidence="2">
    <location>
        <begin position="33"/>
        <end position="222"/>
    </location>
</feature>
<dbReference type="Pfam" id="PF05699">
    <property type="entry name" value="Dimer_Tnp_hAT"/>
    <property type="match status" value="1"/>
</dbReference>
<accession>A0AA36FCE7</accession>
<reference evidence="3" key="1">
    <citation type="submission" date="2023-08" db="EMBL/GenBank/DDBJ databases">
        <authorList>
            <person name="Alioto T."/>
            <person name="Alioto T."/>
            <person name="Gomez Garrido J."/>
        </authorList>
    </citation>
    <scope>NUCLEOTIDE SEQUENCE</scope>
</reference>
<proteinExistence type="predicted"/>
<dbReference type="InterPro" id="IPR012337">
    <property type="entry name" value="RNaseH-like_sf"/>
</dbReference>
<dbReference type="SUPFAM" id="SSF53098">
    <property type="entry name" value="Ribonuclease H-like"/>
    <property type="match status" value="1"/>
</dbReference>
<evidence type="ECO:0000259" key="1">
    <source>
        <dbReference type="Pfam" id="PF05699"/>
    </source>
</evidence>
<evidence type="ECO:0000259" key="2">
    <source>
        <dbReference type="Pfam" id="PF14291"/>
    </source>
</evidence>
<dbReference type="PANTHER" id="PTHR45749">
    <property type="match status" value="1"/>
</dbReference>
<dbReference type="PANTHER" id="PTHR45749:SF28">
    <property type="entry name" value="ZINC FINGER MYM-TYPE PROTEIN 1-LIKE-RELATED"/>
    <property type="match status" value="1"/>
</dbReference>